<protein>
    <submittedName>
        <fullName evidence="2">HNH endonuclease</fullName>
    </submittedName>
</protein>
<organism evidence="2 3">
    <name type="scientific">Cystobacter fuscus</name>
    <dbReference type="NCBI Taxonomy" id="43"/>
    <lineage>
        <taxon>Bacteria</taxon>
        <taxon>Pseudomonadati</taxon>
        <taxon>Myxococcota</taxon>
        <taxon>Myxococcia</taxon>
        <taxon>Myxococcales</taxon>
        <taxon>Cystobacterineae</taxon>
        <taxon>Archangiaceae</taxon>
        <taxon>Cystobacter</taxon>
    </lineage>
</organism>
<dbReference type="AlphaFoldDB" id="A0A250JIP9"/>
<evidence type="ECO:0000313" key="3">
    <source>
        <dbReference type="Proteomes" id="UP000217257"/>
    </source>
</evidence>
<evidence type="ECO:0000313" key="2">
    <source>
        <dbReference type="EMBL" id="ATB43026.1"/>
    </source>
</evidence>
<dbReference type="CDD" id="cd00085">
    <property type="entry name" value="HNHc"/>
    <property type="match status" value="1"/>
</dbReference>
<reference evidence="2 3" key="1">
    <citation type="submission" date="2017-06" db="EMBL/GenBank/DDBJ databases">
        <title>Sequencing and comparative analysis of myxobacterial genomes.</title>
        <authorList>
            <person name="Rupp O."/>
            <person name="Goesmann A."/>
            <person name="Sogaard-Andersen L."/>
        </authorList>
    </citation>
    <scope>NUCLEOTIDE SEQUENCE [LARGE SCALE GENOMIC DNA]</scope>
    <source>
        <strain evidence="2 3">DSM 52655</strain>
    </source>
</reference>
<accession>A0A250JIP9</accession>
<keyword evidence="2" id="KW-0378">Hydrolase</keyword>
<dbReference type="Gene3D" id="1.10.30.50">
    <property type="match status" value="1"/>
</dbReference>
<dbReference type="EMBL" id="CP022098">
    <property type="protein sequence ID" value="ATB43026.1"/>
    <property type="molecule type" value="Genomic_DNA"/>
</dbReference>
<keyword evidence="2" id="KW-0255">Endonuclease</keyword>
<keyword evidence="2" id="KW-0540">Nuclease</keyword>
<dbReference type="SMART" id="SM00507">
    <property type="entry name" value="HNHc"/>
    <property type="match status" value="1"/>
</dbReference>
<dbReference type="GO" id="GO:0004519">
    <property type="term" value="F:endonuclease activity"/>
    <property type="evidence" value="ECO:0007669"/>
    <property type="project" value="UniProtKB-KW"/>
</dbReference>
<feature type="domain" description="HNH nuclease" evidence="1">
    <location>
        <begin position="26"/>
        <end position="83"/>
    </location>
</feature>
<dbReference type="Pfam" id="PF14279">
    <property type="entry name" value="HNH_5"/>
    <property type="match status" value="1"/>
</dbReference>
<proteinExistence type="predicted"/>
<sequence length="120" mass="13837">MRVSFARRRRILDIVATDATFERTEHRGQEVWLGKCLHCNAYLVIGLDGEPISRATIEHIVPQVHGGTDDLGNLGLACARCNQGKGSRHDRHFRRDARVRDIVDRLLARRRERWRDPDDA</sequence>
<dbReference type="Proteomes" id="UP000217257">
    <property type="component" value="Chromosome"/>
</dbReference>
<dbReference type="KEGG" id="cfus:CYFUS_008505"/>
<dbReference type="InterPro" id="IPR029471">
    <property type="entry name" value="HNH_5"/>
</dbReference>
<evidence type="ECO:0000259" key="1">
    <source>
        <dbReference type="SMART" id="SM00507"/>
    </source>
</evidence>
<gene>
    <name evidence="2" type="ORF">CYFUS_008505</name>
</gene>
<name>A0A250JIP9_9BACT</name>
<dbReference type="InterPro" id="IPR003615">
    <property type="entry name" value="HNH_nuc"/>
</dbReference>